<gene>
    <name evidence="3" type="primary">addB</name>
    <name evidence="3" type="ORF">ElP_11040</name>
</gene>
<feature type="compositionally biased region" description="Acidic residues" evidence="1">
    <location>
        <begin position="468"/>
        <end position="491"/>
    </location>
</feature>
<evidence type="ECO:0000313" key="4">
    <source>
        <dbReference type="Proteomes" id="UP000317835"/>
    </source>
</evidence>
<evidence type="ECO:0000259" key="2">
    <source>
        <dbReference type="Pfam" id="PF12705"/>
    </source>
</evidence>
<feature type="domain" description="PD-(D/E)XK endonuclease-like" evidence="2">
    <location>
        <begin position="682"/>
        <end position="975"/>
    </location>
</feature>
<dbReference type="GO" id="GO:0016787">
    <property type="term" value="F:hydrolase activity"/>
    <property type="evidence" value="ECO:0007669"/>
    <property type="project" value="UniProtKB-KW"/>
</dbReference>
<name>A0A518GXF0_9BACT</name>
<organism evidence="3 4">
    <name type="scientific">Tautonia plasticadhaerens</name>
    <dbReference type="NCBI Taxonomy" id="2527974"/>
    <lineage>
        <taxon>Bacteria</taxon>
        <taxon>Pseudomonadati</taxon>
        <taxon>Planctomycetota</taxon>
        <taxon>Planctomycetia</taxon>
        <taxon>Isosphaerales</taxon>
        <taxon>Isosphaeraceae</taxon>
        <taxon>Tautonia</taxon>
    </lineage>
</organism>
<proteinExistence type="predicted"/>
<keyword evidence="3" id="KW-0378">Hydrolase</keyword>
<dbReference type="GO" id="GO:0004386">
    <property type="term" value="F:helicase activity"/>
    <property type="evidence" value="ECO:0007669"/>
    <property type="project" value="UniProtKB-KW"/>
</dbReference>
<feature type="region of interest" description="Disordered" evidence="1">
    <location>
        <begin position="459"/>
        <end position="524"/>
    </location>
</feature>
<dbReference type="InterPro" id="IPR011604">
    <property type="entry name" value="PDDEXK-like_dom_sf"/>
</dbReference>
<dbReference type="SUPFAM" id="SSF52980">
    <property type="entry name" value="Restriction endonuclease-like"/>
    <property type="match status" value="1"/>
</dbReference>
<dbReference type="InterPro" id="IPR027417">
    <property type="entry name" value="P-loop_NTPase"/>
</dbReference>
<dbReference type="Proteomes" id="UP000317835">
    <property type="component" value="Chromosome"/>
</dbReference>
<dbReference type="SUPFAM" id="SSF52540">
    <property type="entry name" value="P-loop containing nucleoside triphosphate hydrolases"/>
    <property type="match status" value="1"/>
</dbReference>
<dbReference type="InterPro" id="IPR011335">
    <property type="entry name" value="Restrct_endonuc-II-like"/>
</dbReference>
<feature type="region of interest" description="Disordered" evidence="1">
    <location>
        <begin position="984"/>
        <end position="1003"/>
    </location>
</feature>
<dbReference type="Gene3D" id="3.90.320.10">
    <property type="match status" value="1"/>
</dbReference>
<evidence type="ECO:0000313" key="3">
    <source>
        <dbReference type="EMBL" id="QDV33261.1"/>
    </source>
</evidence>
<reference evidence="3 4" key="1">
    <citation type="submission" date="2019-02" db="EMBL/GenBank/DDBJ databases">
        <title>Deep-cultivation of Planctomycetes and their phenomic and genomic characterization uncovers novel biology.</title>
        <authorList>
            <person name="Wiegand S."/>
            <person name="Jogler M."/>
            <person name="Boedeker C."/>
            <person name="Pinto D."/>
            <person name="Vollmers J."/>
            <person name="Rivas-Marin E."/>
            <person name="Kohn T."/>
            <person name="Peeters S.H."/>
            <person name="Heuer A."/>
            <person name="Rast P."/>
            <person name="Oberbeckmann S."/>
            <person name="Bunk B."/>
            <person name="Jeske O."/>
            <person name="Meyerdierks A."/>
            <person name="Storesund J.E."/>
            <person name="Kallscheuer N."/>
            <person name="Luecker S."/>
            <person name="Lage O.M."/>
            <person name="Pohl T."/>
            <person name="Merkel B.J."/>
            <person name="Hornburger P."/>
            <person name="Mueller R.-W."/>
            <person name="Bruemmer F."/>
            <person name="Labrenz M."/>
            <person name="Spormann A.M."/>
            <person name="Op den Camp H."/>
            <person name="Overmann J."/>
            <person name="Amann R."/>
            <person name="Jetten M.S.M."/>
            <person name="Mascher T."/>
            <person name="Medema M.H."/>
            <person name="Devos D.P."/>
            <person name="Kaster A.-K."/>
            <person name="Ovreas L."/>
            <person name="Rohde M."/>
            <person name="Galperin M.Y."/>
            <person name="Jogler C."/>
        </authorList>
    </citation>
    <scope>NUCLEOTIDE SEQUENCE [LARGE SCALE GENOMIC DNA]</scope>
    <source>
        <strain evidence="3 4">ElP</strain>
    </source>
</reference>
<dbReference type="AlphaFoldDB" id="A0A518GXF0"/>
<keyword evidence="4" id="KW-1185">Reference proteome</keyword>
<dbReference type="Pfam" id="PF12705">
    <property type="entry name" value="PDDEXK_1"/>
    <property type="match status" value="1"/>
</dbReference>
<evidence type="ECO:0000256" key="1">
    <source>
        <dbReference type="SAM" id="MobiDB-lite"/>
    </source>
</evidence>
<accession>A0A518GXF0</accession>
<dbReference type="EMBL" id="CP036426">
    <property type="protein sequence ID" value="QDV33261.1"/>
    <property type="molecule type" value="Genomic_DNA"/>
</dbReference>
<keyword evidence="3" id="KW-0067">ATP-binding</keyword>
<protein>
    <submittedName>
        <fullName evidence="3">ATP-dependent helicase/deoxyribonuclease subunit B</fullName>
        <ecNumber evidence="3">3.1.-.-</ecNumber>
    </submittedName>
</protein>
<sequence length="1003" mass="110224">MAAGRAPDDLPSPSGAVEAELRRIYRRYQEVLAALRAVDDAGLRAYGSAVFSLMKELPPAWGRADRLILVEPPTEDRPVRLAIDAMNRSVPQVGVVLTFDGDPSRAEADAPAARFRERLLSWGFLEERIEPPDDRPAGLVSLGRALFRDDASGDGRVDRVDRPEGIALRGASTGDGLARVAANWARGLLDDGEPPEELLILVRTWDDQSDAMLETLRAWGMPVSSGKGRPVSSDAASQALRLAMRVPVEDWDADLLGRLLRNGRLRPDWDEARAHPLALPATAAAIRESRVFRGREAIAEALGRMAATERQEPDSEGKPDYLRRHRQRRSWLAGLAEPVYRRLSALIESVARPGPWSTQVDRLGRLATGLGLDPDAEDALGHLFAALDDHALVVGGVGLGKEPWTWARFVDEVESILRELPPPDSRIVGAIRMATVDEASGAIARHVLLANLAEGSFPARSFVGPTADPDDQALDESESDEEDVEPGDEEGPGAFPERPTITSRPPGQLRLPFDGSPIASSTTTPFGREMARFLRVVGSAERSLTLSYPTANEKGVEQLAAGFLVEVEALLDPDVAGQVVHVDRSLDPALRRTKPLSPLEHRVRAMSRAAIEDFSDLASLAGAAGHRAALRDSAEALLVNERRSRQPSWRRIRRPISRFEGMLRDPRIAARLATDFGPSYAFSASQLESLAFCPFQFFARYVLRLDPIEERDELEEDRTAGGSRMHAALEALHLTLRDDPPPPEVSLDEAVADAIERAVRDQIDREATPSSDVGRALRAIEAERMVRVGKTYADQFRRYAEAHGSGLVPFGFEYRFGGEGEDASPALILGEGERLVRLQGMIDRIDVAEHPSGTLFRVIDYKTGSVPSRGKLFKGLALQLPLYAMAVERSLPAERNPRAIDAGYWALRGKGYSPLVTMAEYRDGDLYPKDGWKPGPDRIVAFVLELVDSLRGGMLPVHPAETDCDRTCDYRTVCRLRQVRQARKDWPEAPSMDEPASQGEEHF</sequence>
<keyword evidence="3" id="KW-0347">Helicase</keyword>
<dbReference type="KEGG" id="tpla:ElP_11040"/>
<keyword evidence="3" id="KW-0547">Nucleotide-binding</keyword>
<dbReference type="InterPro" id="IPR038726">
    <property type="entry name" value="PDDEXK_AddAB-type"/>
</dbReference>
<dbReference type="EC" id="3.1.-.-" evidence="3"/>